<sequence>MADLRSNAQMFDIDVSALEQLRVEISATQHQMLMVYNRALNRTAKHMHRISAGMILTALAAKNHKAVDKRIKPFIKRRNFTKEGAGDLSSAKLWYGLNDFRVSELKGRLQNPRRQKQPRDLETDSPALSQPVFENQKRR</sequence>
<protein>
    <submittedName>
        <fullName evidence="2">Uncharacterized protein</fullName>
    </submittedName>
</protein>
<dbReference type="AlphaFoldDB" id="A0A8S0FSY0"/>
<evidence type="ECO:0000313" key="3">
    <source>
        <dbReference type="Proteomes" id="UP000467488"/>
    </source>
</evidence>
<evidence type="ECO:0000256" key="1">
    <source>
        <dbReference type="SAM" id="MobiDB-lite"/>
    </source>
</evidence>
<accession>A0A8S0FSY0</accession>
<dbReference type="EMBL" id="AP022360">
    <property type="protein sequence ID" value="BBU83193.1"/>
    <property type="molecule type" value="Genomic_DNA"/>
</dbReference>
<feature type="region of interest" description="Disordered" evidence="1">
    <location>
        <begin position="106"/>
        <end position="139"/>
    </location>
</feature>
<organism evidence="2 3">
    <name type="scientific">Escherichia coli</name>
    <dbReference type="NCBI Taxonomy" id="562"/>
    <lineage>
        <taxon>Bacteria</taxon>
        <taxon>Pseudomonadati</taxon>
        <taxon>Pseudomonadota</taxon>
        <taxon>Gammaproteobacteria</taxon>
        <taxon>Enterobacterales</taxon>
        <taxon>Enterobacteriaceae</taxon>
        <taxon>Escherichia</taxon>
    </lineage>
</organism>
<name>A0A8S0FSY0_ECOLX</name>
<proteinExistence type="predicted"/>
<gene>
    <name evidence="2" type="ORF">EIMP300_45930</name>
</gene>
<dbReference type="Proteomes" id="UP000467488">
    <property type="component" value="Chromosome"/>
</dbReference>
<evidence type="ECO:0000313" key="2">
    <source>
        <dbReference type="EMBL" id="BBU83193.1"/>
    </source>
</evidence>
<reference evidence="2 3" key="1">
    <citation type="submission" date="2020-01" db="EMBL/GenBank/DDBJ databases">
        <title>Dynamics of blaIMP-6 dissemination in carbapenem resistant Enterobacteriacea isolated from regional surveillance in Osaka, Japan.</title>
        <authorList>
            <person name="Abe R."/>
            <person name="Akeda Y."/>
            <person name="Sugawara Y."/>
            <person name="Yamamoto N."/>
            <person name="Tomono K."/>
            <person name="Takeuchi D."/>
            <person name="Kawahara R."/>
            <person name="Hamada S."/>
        </authorList>
    </citation>
    <scope>NUCLEOTIDE SEQUENCE [LARGE SCALE GENOMIC DNA]</scope>
    <source>
        <strain evidence="2 3">E300</strain>
    </source>
</reference>